<dbReference type="InterPro" id="IPR007110">
    <property type="entry name" value="Ig-like_dom"/>
</dbReference>
<protein>
    <recommendedName>
        <fullName evidence="6">Ig-like domain-containing protein</fullName>
    </recommendedName>
</protein>
<sequence>MLLFIPLLFLLGIPSAAPALHSLQYFYSSSSGIQGFPQFVTVGLVNGENFVYYDSEIRRTIPKQQWIEESEGPEYWERETQLFIGTEQTYKANVENVKGYFNQTGGVHLYQNMYGCEWDDETDEVRGYDQYGYDGEDYIALDLKTETWIAPICPNGLKRYLKAGEKTLMRKDPPSVSLLQKTPSSPVSCHATGFYPDRVDLFWQRDGEELHEEVDRGEILPNPDGSFQTSADLDLTGVRDEDWPRYRCVFHQAGDQEDVVTPLDRGAVLSNRKKRNVSPKSPSDEGDEGFPMAAVVAVVAVMVVAICGMVGYICCRGRCSRSSCVSGFKRANTSETSSSSGQSAGNNGSGEEQGMLQPTA</sequence>
<dbReference type="GO" id="GO:0005615">
    <property type="term" value="C:extracellular space"/>
    <property type="evidence" value="ECO:0007669"/>
    <property type="project" value="TreeGrafter"/>
</dbReference>
<dbReference type="GO" id="GO:0009897">
    <property type="term" value="C:external side of plasma membrane"/>
    <property type="evidence" value="ECO:0007669"/>
    <property type="project" value="TreeGrafter"/>
</dbReference>
<evidence type="ECO:0000313" key="7">
    <source>
        <dbReference type="Ensembl" id="ENSSFAP00005032084.1"/>
    </source>
</evidence>
<feature type="signal peptide" evidence="5">
    <location>
        <begin position="1"/>
        <end position="19"/>
    </location>
</feature>
<feature type="domain" description="Ig-like" evidence="6">
    <location>
        <begin position="174"/>
        <end position="261"/>
    </location>
</feature>
<feature type="compositionally biased region" description="Low complexity" evidence="3">
    <location>
        <begin position="331"/>
        <end position="352"/>
    </location>
</feature>
<dbReference type="Pfam" id="PF07654">
    <property type="entry name" value="C1-set"/>
    <property type="match status" value="1"/>
</dbReference>
<keyword evidence="1" id="KW-0325">Glycoprotein</keyword>
<evidence type="ECO:0000256" key="1">
    <source>
        <dbReference type="ARBA" id="ARBA00023180"/>
    </source>
</evidence>
<gene>
    <name evidence="7" type="primary">LOC115404957</name>
</gene>
<evidence type="ECO:0000259" key="6">
    <source>
        <dbReference type="PROSITE" id="PS50835"/>
    </source>
</evidence>
<name>A0A672HT29_SALFA</name>
<proteinExistence type="inferred from homology"/>
<dbReference type="Gene3D" id="3.30.500.10">
    <property type="entry name" value="MHC class I-like antigen recognition-like"/>
    <property type="match status" value="1"/>
</dbReference>
<accession>A0A672HT29</accession>
<organism evidence="7 8">
    <name type="scientific">Salarias fasciatus</name>
    <name type="common">Jewelled blenny</name>
    <name type="synonym">Blennius fasciatus</name>
    <dbReference type="NCBI Taxonomy" id="181472"/>
    <lineage>
        <taxon>Eukaryota</taxon>
        <taxon>Metazoa</taxon>
        <taxon>Chordata</taxon>
        <taxon>Craniata</taxon>
        <taxon>Vertebrata</taxon>
        <taxon>Euteleostomi</taxon>
        <taxon>Actinopterygii</taxon>
        <taxon>Neopterygii</taxon>
        <taxon>Teleostei</taxon>
        <taxon>Neoteleostei</taxon>
        <taxon>Acanthomorphata</taxon>
        <taxon>Ovalentaria</taxon>
        <taxon>Blenniimorphae</taxon>
        <taxon>Blenniiformes</taxon>
        <taxon>Blennioidei</taxon>
        <taxon>Blenniidae</taxon>
        <taxon>Salariinae</taxon>
        <taxon>Salarias</taxon>
    </lineage>
</organism>
<dbReference type="SUPFAM" id="SSF48726">
    <property type="entry name" value="Immunoglobulin"/>
    <property type="match status" value="1"/>
</dbReference>
<reference evidence="7" key="3">
    <citation type="submission" date="2025-09" db="UniProtKB">
        <authorList>
            <consortium name="Ensembl"/>
        </authorList>
    </citation>
    <scope>IDENTIFICATION</scope>
</reference>
<dbReference type="InterPro" id="IPR011161">
    <property type="entry name" value="MHC_I-like_Ag-recog"/>
</dbReference>
<dbReference type="PROSITE" id="PS50835">
    <property type="entry name" value="IG_LIKE"/>
    <property type="match status" value="1"/>
</dbReference>
<dbReference type="InParanoid" id="A0A672HT29"/>
<dbReference type="Proteomes" id="UP000472267">
    <property type="component" value="Chromosome 18"/>
</dbReference>
<dbReference type="OMA" id="QWIEESE"/>
<reference evidence="7" key="1">
    <citation type="submission" date="2019-06" db="EMBL/GenBank/DDBJ databases">
        <authorList>
            <consortium name="Wellcome Sanger Institute Data Sharing"/>
        </authorList>
    </citation>
    <scope>NUCLEOTIDE SEQUENCE [LARGE SCALE GENOMIC DNA]</scope>
</reference>
<reference evidence="7" key="2">
    <citation type="submission" date="2025-08" db="UniProtKB">
        <authorList>
            <consortium name="Ensembl"/>
        </authorList>
    </citation>
    <scope>IDENTIFICATION</scope>
</reference>
<dbReference type="SUPFAM" id="SSF54452">
    <property type="entry name" value="MHC antigen-recognition domain"/>
    <property type="match status" value="1"/>
</dbReference>
<feature type="transmembrane region" description="Helical" evidence="4">
    <location>
        <begin position="290"/>
        <end position="313"/>
    </location>
</feature>
<keyword evidence="4" id="KW-1133">Transmembrane helix</keyword>
<dbReference type="AlphaFoldDB" id="A0A672HT29"/>
<dbReference type="InterPro" id="IPR001039">
    <property type="entry name" value="MHC_I_a_a1/a2"/>
</dbReference>
<comment type="similarity">
    <text evidence="2">Belongs to the MHC class I family.</text>
</comment>
<evidence type="ECO:0000256" key="3">
    <source>
        <dbReference type="SAM" id="MobiDB-lite"/>
    </source>
</evidence>
<keyword evidence="8" id="KW-1185">Reference proteome</keyword>
<feature type="region of interest" description="Disordered" evidence="3">
    <location>
        <begin position="263"/>
        <end position="289"/>
    </location>
</feature>
<dbReference type="Pfam" id="PF00129">
    <property type="entry name" value="MHC_I"/>
    <property type="match status" value="1"/>
</dbReference>
<dbReference type="InterPro" id="IPR050208">
    <property type="entry name" value="MHC_class-I_related"/>
</dbReference>
<evidence type="ECO:0000256" key="4">
    <source>
        <dbReference type="SAM" id="Phobius"/>
    </source>
</evidence>
<dbReference type="InterPro" id="IPR011162">
    <property type="entry name" value="MHC_I/II-like_Ag-recog"/>
</dbReference>
<dbReference type="FunFam" id="3.30.500.10:FF:000001">
    <property type="entry name" value="H-2 class I histocompatibility antigen, alpha chain"/>
    <property type="match status" value="1"/>
</dbReference>
<evidence type="ECO:0000313" key="8">
    <source>
        <dbReference type="Proteomes" id="UP000472267"/>
    </source>
</evidence>
<evidence type="ECO:0000256" key="2">
    <source>
        <dbReference type="RuleBase" id="RU004439"/>
    </source>
</evidence>
<feature type="region of interest" description="Disordered" evidence="3">
    <location>
        <begin position="331"/>
        <end position="360"/>
    </location>
</feature>
<evidence type="ECO:0000256" key="5">
    <source>
        <dbReference type="SAM" id="SignalP"/>
    </source>
</evidence>
<dbReference type="InterPro" id="IPR003597">
    <property type="entry name" value="Ig_C1-set"/>
</dbReference>
<dbReference type="Gene3D" id="2.60.40.10">
    <property type="entry name" value="Immunoglobulins"/>
    <property type="match status" value="1"/>
</dbReference>
<dbReference type="PANTHER" id="PTHR16675">
    <property type="entry name" value="MHC CLASS I-RELATED"/>
    <property type="match status" value="1"/>
</dbReference>
<dbReference type="InterPro" id="IPR013783">
    <property type="entry name" value="Ig-like_fold"/>
</dbReference>
<feature type="chain" id="PRO_5025538492" description="Ig-like domain-containing protein" evidence="5">
    <location>
        <begin position="20"/>
        <end position="360"/>
    </location>
</feature>
<dbReference type="InterPro" id="IPR037055">
    <property type="entry name" value="MHC_I-like_Ag-recog_sf"/>
</dbReference>
<keyword evidence="5" id="KW-0732">Signal</keyword>
<dbReference type="PANTHER" id="PTHR16675:SF237">
    <property type="entry name" value="MHC CLASS I ANTIGEN TRANSCRIPT VARIANT 1-RELATED"/>
    <property type="match status" value="1"/>
</dbReference>
<dbReference type="GO" id="GO:0006955">
    <property type="term" value="P:immune response"/>
    <property type="evidence" value="ECO:0007669"/>
    <property type="project" value="TreeGrafter"/>
</dbReference>
<keyword evidence="4" id="KW-0472">Membrane</keyword>
<dbReference type="InterPro" id="IPR036179">
    <property type="entry name" value="Ig-like_dom_sf"/>
</dbReference>
<keyword evidence="4" id="KW-0812">Transmembrane</keyword>
<dbReference type="PRINTS" id="PR01638">
    <property type="entry name" value="MHCCLASSI"/>
</dbReference>
<dbReference type="Ensembl" id="ENSSFAT00005033228.1">
    <property type="protein sequence ID" value="ENSSFAP00005032084.1"/>
    <property type="gene ID" value="ENSSFAG00005016271.1"/>
</dbReference>
<dbReference type="SMART" id="SM00407">
    <property type="entry name" value="IGc1"/>
    <property type="match status" value="1"/>
</dbReference>